<evidence type="ECO:0000256" key="5">
    <source>
        <dbReference type="ARBA" id="ARBA00022692"/>
    </source>
</evidence>
<dbReference type="GO" id="GO:0042773">
    <property type="term" value="P:ATP synthesis coupled electron transport"/>
    <property type="evidence" value="ECO:0007669"/>
    <property type="project" value="InterPro"/>
</dbReference>
<feature type="transmembrane region" description="Helical" evidence="9">
    <location>
        <begin position="274"/>
        <end position="293"/>
    </location>
</feature>
<evidence type="ECO:0000313" key="12">
    <source>
        <dbReference type="Proteomes" id="UP000239663"/>
    </source>
</evidence>
<evidence type="ECO:0000313" key="11">
    <source>
        <dbReference type="EMBL" id="PQD95165.1"/>
    </source>
</evidence>
<evidence type="ECO:0000256" key="2">
    <source>
        <dbReference type="ARBA" id="ARBA00005346"/>
    </source>
</evidence>
<feature type="transmembrane region" description="Helical" evidence="9">
    <location>
        <begin position="368"/>
        <end position="386"/>
    </location>
</feature>
<gene>
    <name evidence="11" type="ORF">CYL18_10290</name>
</gene>
<dbReference type="Proteomes" id="UP000239663">
    <property type="component" value="Unassembled WGS sequence"/>
</dbReference>
<evidence type="ECO:0000256" key="1">
    <source>
        <dbReference type="ARBA" id="ARBA00004651"/>
    </source>
</evidence>
<dbReference type="GO" id="GO:0015297">
    <property type="term" value="F:antiporter activity"/>
    <property type="evidence" value="ECO:0007669"/>
    <property type="project" value="UniProtKB-KW"/>
</dbReference>
<evidence type="ECO:0000256" key="6">
    <source>
        <dbReference type="ARBA" id="ARBA00022989"/>
    </source>
</evidence>
<dbReference type="NCBIfam" id="NF009306">
    <property type="entry name" value="PRK12663.1"/>
    <property type="match status" value="1"/>
</dbReference>
<feature type="transmembrane region" description="Helical" evidence="9">
    <location>
        <begin position="234"/>
        <end position="254"/>
    </location>
</feature>
<dbReference type="PANTHER" id="PTHR42703:SF1">
    <property type="entry name" value="NA(+)_H(+) ANTIPORTER SUBUNIT D1"/>
    <property type="match status" value="1"/>
</dbReference>
<dbReference type="InterPro" id="IPR050586">
    <property type="entry name" value="CPA3_Na-H_Antiporter_D"/>
</dbReference>
<dbReference type="EMBL" id="PKOZ01000005">
    <property type="protein sequence ID" value="PQD95165.1"/>
    <property type="molecule type" value="Genomic_DNA"/>
</dbReference>
<proteinExistence type="inferred from homology"/>
<feature type="transmembrane region" description="Helical" evidence="9">
    <location>
        <begin position="452"/>
        <end position="475"/>
    </location>
</feature>
<dbReference type="GO" id="GO:0008137">
    <property type="term" value="F:NADH dehydrogenase (ubiquinone) activity"/>
    <property type="evidence" value="ECO:0007669"/>
    <property type="project" value="InterPro"/>
</dbReference>
<keyword evidence="5 8" id="KW-0812">Transmembrane</keyword>
<keyword evidence="12" id="KW-1185">Reference proteome</keyword>
<evidence type="ECO:0000256" key="8">
    <source>
        <dbReference type="RuleBase" id="RU000320"/>
    </source>
</evidence>
<organism evidence="11 12">
    <name type="scientific">Pradoshia eiseniae</name>
    <dbReference type="NCBI Taxonomy" id="2064768"/>
    <lineage>
        <taxon>Bacteria</taxon>
        <taxon>Bacillati</taxon>
        <taxon>Bacillota</taxon>
        <taxon>Bacilli</taxon>
        <taxon>Bacillales</taxon>
        <taxon>Bacillaceae</taxon>
        <taxon>Pradoshia</taxon>
    </lineage>
</organism>
<dbReference type="OrthoDB" id="9811718at2"/>
<feature type="transmembrane region" description="Helical" evidence="9">
    <location>
        <begin position="6"/>
        <end position="24"/>
    </location>
</feature>
<evidence type="ECO:0000256" key="4">
    <source>
        <dbReference type="ARBA" id="ARBA00022475"/>
    </source>
</evidence>
<name>A0A2S7MZJ8_9BACI</name>
<feature type="transmembrane region" description="Helical" evidence="9">
    <location>
        <begin position="31"/>
        <end position="49"/>
    </location>
</feature>
<feature type="transmembrane region" description="Helical" evidence="9">
    <location>
        <begin position="338"/>
        <end position="356"/>
    </location>
</feature>
<keyword evidence="6 9" id="KW-1133">Transmembrane helix</keyword>
<dbReference type="PANTHER" id="PTHR42703">
    <property type="entry name" value="NADH DEHYDROGENASE"/>
    <property type="match status" value="1"/>
</dbReference>
<dbReference type="NCBIfam" id="NF005818">
    <property type="entry name" value="PRK07691.1"/>
    <property type="match status" value="1"/>
</dbReference>
<dbReference type="GO" id="GO:0005886">
    <property type="term" value="C:plasma membrane"/>
    <property type="evidence" value="ECO:0007669"/>
    <property type="project" value="UniProtKB-SubCell"/>
</dbReference>
<feature type="transmembrane region" description="Helical" evidence="9">
    <location>
        <begin position="300"/>
        <end position="318"/>
    </location>
</feature>
<feature type="transmembrane region" description="Helical" evidence="9">
    <location>
        <begin position="162"/>
        <end position="184"/>
    </location>
</feature>
<reference evidence="11 12" key="1">
    <citation type="submission" date="2017-12" db="EMBL/GenBank/DDBJ databases">
        <title>Taxonomic description and draft genome of Pradoshia cofamensis Gen. nov., sp. nov., a thermotolerant bacillale isolated from anterior gut of earthworm Eisenia fetida.</title>
        <authorList>
            <person name="Saha T."/>
            <person name="Chakraborty R."/>
        </authorList>
    </citation>
    <scope>NUCLEOTIDE SEQUENCE [LARGE SCALE GENOMIC DNA]</scope>
    <source>
        <strain evidence="11 12">EAG3</strain>
    </source>
</reference>
<comment type="similarity">
    <text evidence="2">Belongs to the CPA3 antiporters (TC 2.A.63) subunit D family.</text>
</comment>
<feature type="transmembrane region" description="Helical" evidence="9">
    <location>
        <begin position="69"/>
        <end position="95"/>
    </location>
</feature>
<protein>
    <submittedName>
        <fullName evidence="11">Na+/H+ antiporter subunit D</fullName>
    </submittedName>
</protein>
<keyword evidence="4" id="KW-1003">Cell membrane</keyword>
<dbReference type="Pfam" id="PF00361">
    <property type="entry name" value="Proton_antipo_M"/>
    <property type="match status" value="1"/>
</dbReference>
<keyword evidence="3" id="KW-0813">Transport</keyword>
<feature type="transmembrane region" description="Helical" evidence="9">
    <location>
        <begin position="204"/>
        <end position="227"/>
    </location>
</feature>
<feature type="transmembrane region" description="Helical" evidence="9">
    <location>
        <begin position="406"/>
        <end position="431"/>
    </location>
</feature>
<keyword evidence="3" id="KW-0050">Antiport</keyword>
<evidence type="ECO:0000259" key="10">
    <source>
        <dbReference type="Pfam" id="PF00361"/>
    </source>
</evidence>
<evidence type="ECO:0000256" key="7">
    <source>
        <dbReference type="ARBA" id="ARBA00023136"/>
    </source>
</evidence>
<evidence type="ECO:0000256" key="9">
    <source>
        <dbReference type="SAM" id="Phobius"/>
    </source>
</evidence>
<dbReference type="RefSeq" id="WP_104849425.1">
    <property type="nucleotide sequence ID" value="NZ_PKOZ01000005.1"/>
</dbReference>
<sequence>MNNFVILPILIPLLTGIFLIFLARKVNAQRVVSLISAIISIVIAFSLVIEVKTDGIQVLQASNWAAPFGISIVADMLSALLVLVTSIIVFTVLIYSFKHIDADREKFFYYSLVQFLIVGVNGAFLTGDIFNLFVFFEVMLMSSYVLLVIGGTKIQLRETIKYLLVNVIASALFVVAVALLYSVVGTLNIADISQRIAEIEQPGIITVIAILFLIVFGLKGAIFPLYVWMPGSYYAPPIPILALFGALLTKVGIYSILRTFTTLFYHQPEYTHSIMMYLAILTIIFGCIGVMAYMDVKKIIIYNIVVAIGVILFGISVMNTEAIAGSVMYTLHDMLIKSALFLLIGIMIAKTGTSNIKRMGGLIHQSPLLGWLFFIAAISLAGVPPFSGFAGKLMIIQGAFEGGHYAGGLIVLFSSLIVLYSVMRIFIFAFWGEKKEYNLATEQKKDNRFLMLPIGILIAVSIAYGIGTEAVYTYVSDAVQVLMNPSDYIQAVLKEG</sequence>
<dbReference type="InterPro" id="IPR003918">
    <property type="entry name" value="NADH_UbQ_OxRdtase"/>
</dbReference>
<comment type="subcellular location">
    <subcellularLocation>
        <location evidence="1">Cell membrane</location>
        <topology evidence="1">Multi-pass membrane protein</topology>
    </subcellularLocation>
    <subcellularLocation>
        <location evidence="8">Membrane</location>
        <topology evidence="8">Multi-pass membrane protein</topology>
    </subcellularLocation>
</comment>
<evidence type="ECO:0000256" key="3">
    <source>
        <dbReference type="ARBA" id="ARBA00022449"/>
    </source>
</evidence>
<accession>A0A2S7MZJ8</accession>
<feature type="transmembrane region" description="Helical" evidence="9">
    <location>
        <begin position="132"/>
        <end position="150"/>
    </location>
</feature>
<dbReference type="InterPro" id="IPR001750">
    <property type="entry name" value="ND/Mrp_TM"/>
</dbReference>
<keyword evidence="7 9" id="KW-0472">Membrane</keyword>
<feature type="domain" description="NADH:quinone oxidoreductase/Mrp antiporter transmembrane" evidence="10">
    <location>
        <begin position="128"/>
        <end position="417"/>
    </location>
</feature>
<dbReference type="PRINTS" id="PR01437">
    <property type="entry name" value="NUOXDRDTASE4"/>
</dbReference>
<comment type="caution">
    <text evidence="11">The sequence shown here is derived from an EMBL/GenBank/DDBJ whole genome shotgun (WGS) entry which is preliminary data.</text>
</comment>
<dbReference type="AlphaFoldDB" id="A0A2S7MZJ8"/>
<feature type="transmembrane region" description="Helical" evidence="9">
    <location>
        <begin position="107"/>
        <end position="126"/>
    </location>
</feature>